<comment type="subcellular location">
    <subcellularLocation>
        <location evidence="2">Membrane</location>
        <topology evidence="2">Multi-pass membrane protein</topology>
    </subcellularLocation>
</comment>
<evidence type="ECO:0000256" key="12">
    <source>
        <dbReference type="PIRSR" id="PIRSR000178-1"/>
    </source>
</evidence>
<evidence type="ECO:0000256" key="7">
    <source>
        <dbReference type="ARBA" id="ARBA00022723"/>
    </source>
</evidence>
<organism evidence="14 15">
    <name type="scientific">Arenimonas oryziterrae DSM 21050 = YC6267</name>
    <dbReference type="NCBI Taxonomy" id="1121015"/>
    <lineage>
        <taxon>Bacteria</taxon>
        <taxon>Pseudomonadati</taxon>
        <taxon>Pseudomonadota</taxon>
        <taxon>Gammaproteobacteria</taxon>
        <taxon>Lysobacterales</taxon>
        <taxon>Lysobacteraceae</taxon>
        <taxon>Arenimonas</taxon>
    </lineage>
</organism>
<dbReference type="eggNOG" id="COG2009">
    <property type="taxonomic scope" value="Bacteria"/>
</dbReference>
<comment type="function">
    <text evidence="1">Membrane-anchoring subunit of succinate dehydrogenase (SDH).</text>
</comment>
<evidence type="ECO:0000256" key="10">
    <source>
        <dbReference type="ARBA" id="ARBA00023136"/>
    </source>
</evidence>
<dbReference type="GO" id="GO:0009055">
    <property type="term" value="F:electron transfer activity"/>
    <property type="evidence" value="ECO:0007669"/>
    <property type="project" value="InterPro"/>
</dbReference>
<dbReference type="PANTHER" id="PTHR10978">
    <property type="entry name" value="SUCCINATE DEHYDROGENASE CYTOCHROME B560 SUBUNIT"/>
    <property type="match status" value="1"/>
</dbReference>
<dbReference type="GO" id="GO:0046872">
    <property type="term" value="F:metal ion binding"/>
    <property type="evidence" value="ECO:0007669"/>
    <property type="project" value="UniProtKB-KW"/>
</dbReference>
<accession>A0A091ARS8</accession>
<dbReference type="NCBIfam" id="TIGR02970">
    <property type="entry name" value="succ_dehyd_cytB"/>
    <property type="match status" value="1"/>
</dbReference>
<dbReference type="GO" id="GO:0006099">
    <property type="term" value="P:tricarboxylic acid cycle"/>
    <property type="evidence" value="ECO:0007669"/>
    <property type="project" value="InterPro"/>
</dbReference>
<dbReference type="InterPro" id="IPR014314">
    <property type="entry name" value="Succ_DH_cytb556"/>
</dbReference>
<feature type="binding site" description="axial binding residue" evidence="12">
    <location>
        <position position="82"/>
    </location>
    <ligand>
        <name>heme</name>
        <dbReference type="ChEBI" id="CHEBI:30413"/>
        <note>ligand shared with second transmembrane subunit</note>
    </ligand>
    <ligandPart>
        <name>Fe</name>
        <dbReference type="ChEBI" id="CHEBI:18248"/>
    </ligandPart>
</feature>
<dbReference type="Pfam" id="PF01127">
    <property type="entry name" value="Sdh_cyt"/>
    <property type="match status" value="1"/>
</dbReference>
<keyword evidence="9 12" id="KW-0408">Iron</keyword>
<dbReference type="InterPro" id="IPR018495">
    <property type="entry name" value="Succ_DH_cyt_bsu_CS"/>
</dbReference>
<comment type="similarity">
    <text evidence="3">Belongs to the cytochrome b560 family.</text>
</comment>
<keyword evidence="10 13" id="KW-0472">Membrane</keyword>
<protein>
    <recommendedName>
        <fullName evidence="4">Succinate dehydrogenase cytochrome b556 subunit</fullName>
    </recommendedName>
</protein>
<dbReference type="STRING" id="1121015.GCA_000420545_02275"/>
<gene>
    <name evidence="14" type="ORF">N789_12245</name>
</gene>
<reference evidence="14 15" key="1">
    <citation type="submission" date="2013-09" db="EMBL/GenBank/DDBJ databases">
        <title>Genome sequencing of Arenimonas oryziterrae.</title>
        <authorList>
            <person name="Chen F."/>
            <person name="Wang G."/>
        </authorList>
    </citation>
    <scope>NUCLEOTIDE SEQUENCE [LARGE SCALE GENOMIC DNA]</scope>
    <source>
        <strain evidence="14 15">YC6267</strain>
    </source>
</reference>
<comment type="cofactor">
    <cofactor evidence="12">
        <name>heme</name>
        <dbReference type="ChEBI" id="CHEBI:30413"/>
    </cofactor>
    <text evidence="12">The heme is bound between the two transmembrane subunits.</text>
</comment>
<evidence type="ECO:0000256" key="1">
    <source>
        <dbReference type="ARBA" id="ARBA00004050"/>
    </source>
</evidence>
<name>A0A091ARS8_9GAMM</name>
<proteinExistence type="inferred from homology"/>
<comment type="subunit">
    <text evidence="11">Part of an enzyme complex containing four subunits: a flavoprotein, an iron-sulfur protein, plus two membrane-anchoring proteins, SdhC and SdhD. The complex can form homotrimers.</text>
</comment>
<evidence type="ECO:0000256" key="13">
    <source>
        <dbReference type="SAM" id="Phobius"/>
    </source>
</evidence>
<dbReference type="OrthoDB" id="9799441at2"/>
<dbReference type="Gene3D" id="1.20.1300.10">
    <property type="entry name" value="Fumarate reductase/succinate dehydrogenase, transmembrane subunit"/>
    <property type="match status" value="1"/>
</dbReference>
<feature type="transmembrane region" description="Helical" evidence="13">
    <location>
        <begin position="62"/>
        <end position="84"/>
    </location>
</feature>
<evidence type="ECO:0000256" key="2">
    <source>
        <dbReference type="ARBA" id="ARBA00004141"/>
    </source>
</evidence>
<evidence type="ECO:0000256" key="5">
    <source>
        <dbReference type="ARBA" id="ARBA00022617"/>
    </source>
</evidence>
<keyword evidence="6 13" id="KW-0812">Transmembrane</keyword>
<sequence>MARERPLSPFMIGQVYKPQITSVLSILHRATGVALAVGALVLAAWLLAVAGSAEAFECFRGFFAAWYGQVALFAFTGCLAYHLFNGLRHLVWDMGKGYEIATVYKSGYAVVALTLLTTAGIWWCAMNTGGAA</sequence>
<dbReference type="RefSeq" id="WP_022969877.1">
    <property type="nucleotide sequence ID" value="NZ_ATVD01000004.1"/>
</dbReference>
<evidence type="ECO:0000313" key="15">
    <source>
        <dbReference type="Proteomes" id="UP000029385"/>
    </source>
</evidence>
<evidence type="ECO:0000256" key="11">
    <source>
        <dbReference type="ARBA" id="ARBA00025912"/>
    </source>
</evidence>
<dbReference type="AlphaFoldDB" id="A0A091ARS8"/>
<dbReference type="PATRIC" id="fig|1121015.4.peg.1923"/>
<feature type="transmembrane region" description="Helical" evidence="13">
    <location>
        <begin position="26"/>
        <end position="50"/>
    </location>
</feature>
<dbReference type="PANTHER" id="PTHR10978:SF5">
    <property type="entry name" value="SUCCINATE DEHYDROGENASE CYTOCHROME B560 SUBUNIT, MITOCHONDRIAL"/>
    <property type="match status" value="1"/>
</dbReference>
<dbReference type="SUPFAM" id="SSF81343">
    <property type="entry name" value="Fumarate reductase respiratory complex transmembrane subunits"/>
    <property type="match status" value="1"/>
</dbReference>
<evidence type="ECO:0000256" key="6">
    <source>
        <dbReference type="ARBA" id="ARBA00022692"/>
    </source>
</evidence>
<evidence type="ECO:0000256" key="3">
    <source>
        <dbReference type="ARBA" id="ARBA00007244"/>
    </source>
</evidence>
<keyword evidence="8 13" id="KW-1133">Transmembrane helix</keyword>
<evidence type="ECO:0000313" key="14">
    <source>
        <dbReference type="EMBL" id="KFN42893.1"/>
    </source>
</evidence>
<keyword evidence="5 12" id="KW-0349">Heme</keyword>
<evidence type="ECO:0000256" key="8">
    <source>
        <dbReference type="ARBA" id="ARBA00022989"/>
    </source>
</evidence>
<dbReference type="InterPro" id="IPR034804">
    <property type="entry name" value="SQR/QFR_C/D"/>
</dbReference>
<dbReference type="Proteomes" id="UP000029385">
    <property type="component" value="Unassembled WGS sequence"/>
</dbReference>
<dbReference type="PROSITE" id="PS01001">
    <property type="entry name" value="SDH_CYT_2"/>
    <property type="match status" value="1"/>
</dbReference>
<comment type="caution">
    <text evidence="14">The sequence shown here is derived from an EMBL/GenBank/DDBJ whole genome shotgun (WGS) entry which is preliminary data.</text>
</comment>
<dbReference type="InterPro" id="IPR000701">
    <property type="entry name" value="SuccDH_FuR_B_TM-su"/>
</dbReference>
<evidence type="ECO:0000256" key="9">
    <source>
        <dbReference type="ARBA" id="ARBA00023004"/>
    </source>
</evidence>
<evidence type="ECO:0000256" key="4">
    <source>
        <dbReference type="ARBA" id="ARBA00020076"/>
    </source>
</evidence>
<dbReference type="CDD" id="cd03499">
    <property type="entry name" value="SQR_TypeC_SdhC"/>
    <property type="match status" value="1"/>
</dbReference>
<keyword evidence="15" id="KW-1185">Reference proteome</keyword>
<feature type="transmembrane region" description="Helical" evidence="13">
    <location>
        <begin position="104"/>
        <end position="125"/>
    </location>
</feature>
<dbReference type="PIRSF" id="PIRSF000178">
    <property type="entry name" value="SDH_cyt_b560"/>
    <property type="match status" value="1"/>
</dbReference>
<dbReference type="GO" id="GO:0016020">
    <property type="term" value="C:membrane"/>
    <property type="evidence" value="ECO:0007669"/>
    <property type="project" value="UniProtKB-SubCell"/>
</dbReference>
<keyword evidence="7 12" id="KW-0479">Metal-binding</keyword>
<dbReference type="EMBL" id="AVCI01000007">
    <property type="protein sequence ID" value="KFN42893.1"/>
    <property type="molecule type" value="Genomic_DNA"/>
</dbReference>